<evidence type="ECO:0000313" key="1">
    <source>
        <dbReference type="EMBL" id="KAH7654044.1"/>
    </source>
</evidence>
<organism evidence="1 2">
    <name type="scientific">Dioscorea alata</name>
    <name type="common">Purple yam</name>
    <dbReference type="NCBI Taxonomy" id="55571"/>
    <lineage>
        <taxon>Eukaryota</taxon>
        <taxon>Viridiplantae</taxon>
        <taxon>Streptophyta</taxon>
        <taxon>Embryophyta</taxon>
        <taxon>Tracheophyta</taxon>
        <taxon>Spermatophyta</taxon>
        <taxon>Magnoliopsida</taxon>
        <taxon>Liliopsida</taxon>
        <taxon>Dioscoreales</taxon>
        <taxon>Dioscoreaceae</taxon>
        <taxon>Dioscorea</taxon>
    </lineage>
</organism>
<dbReference type="EMBL" id="CM037029">
    <property type="protein sequence ID" value="KAH7654044.1"/>
    <property type="molecule type" value="Genomic_DNA"/>
</dbReference>
<accession>A0ACB7U192</accession>
<reference evidence="2" key="1">
    <citation type="journal article" date="2022" name="Nat. Commun.">
        <title>Chromosome evolution and the genetic basis of agronomically important traits in greater yam.</title>
        <authorList>
            <person name="Bredeson J.V."/>
            <person name="Lyons J.B."/>
            <person name="Oniyinde I.O."/>
            <person name="Okereke N.R."/>
            <person name="Kolade O."/>
            <person name="Nnabue I."/>
            <person name="Nwadili C.O."/>
            <person name="Hribova E."/>
            <person name="Parker M."/>
            <person name="Nwogha J."/>
            <person name="Shu S."/>
            <person name="Carlson J."/>
            <person name="Kariba R."/>
            <person name="Muthemba S."/>
            <person name="Knop K."/>
            <person name="Barton G.J."/>
            <person name="Sherwood A.V."/>
            <person name="Lopez-Montes A."/>
            <person name="Asiedu R."/>
            <person name="Jamnadass R."/>
            <person name="Muchugi A."/>
            <person name="Goodstein D."/>
            <person name="Egesi C.N."/>
            <person name="Featherston J."/>
            <person name="Asfaw A."/>
            <person name="Simpson G.G."/>
            <person name="Dolezel J."/>
            <person name="Hendre P.S."/>
            <person name="Van Deynze A."/>
            <person name="Kumar P.L."/>
            <person name="Obidiegwu J.E."/>
            <person name="Bhattacharjee R."/>
            <person name="Rokhsar D.S."/>
        </authorList>
    </citation>
    <scope>NUCLEOTIDE SEQUENCE [LARGE SCALE GENOMIC DNA]</scope>
    <source>
        <strain evidence="2">cv. TDa95/00328</strain>
    </source>
</reference>
<sequence length="864" mass="96529">MCILCVVQRWSRRLATMLPWLVIPLIALWAFSQLLPPRFRFEVTSPRLACVTVLLVTLFWYEILMPQLSVWRARCSARLRERRRAQALELQRLRKAATRRCRNCLTPYRDQKPGCGRFMCSYCGHISKRPVLDLPEGSGPSPGINGWICGQAWAAKGNGSWIGPVPRYWVGNDRCMTEKSYSGALLCASKLLSYFLGSIWWILRKIFRIGSSSKDSPDGDNKGSLSRGESGGNCQESRGEKSRRKAEEKRQARLEKEMLEEEERKQREEVARLVEERRKLRDEILEAERIHSRGSGLDGDRDRRKEAEKRRQERKKEKDKGSSKSNSDVEEFDKKTSRENEKNRELDKKNEIERRDGQKFVADKYKCHTSESGNGLKVATSKSKYFDRITGSSLSPSKGFDGPSFFGRNAQGTSATVAKVNKVGSVDQTFSSAIRKDVYPAIHAMGKITSAADDRISKSNFDRAVGSEVRPPTAAPKKSWHQLFTRSTIVSPHDSVNTNGFSNQNEKAEAHNECMMDQRVAASYPLDNRISVQPSSFSVSPSVNGSRGGNLVSHSLPAESISSERVRNSILEEAEIFEDPCYNPDPLSLLGSVSDSLDNFPLDLGAGFVSCNNMEEPHNASKKITAPADVIKPSPIESPISRSRISEEKRTAIGQSPSTPKSLDGASLAHEQRTWQMWGTPLAQDALDMVTGPSNWILPLRQKKSNLDDMMMHPLFHTPVLSPVAVENRSIPGTHSPQNAHVDNSLNGGMFSPFGHGLNESDIWMRKPLFPQLPGDGQSHVTYFPQFNPMDIAARNEMRHDASNGSEALRPFDLPPANFWSKKEWALHGLQDAGNSNPALNPGSLFSSGPDVPSVWSSNEMDRI</sequence>
<comment type="caution">
    <text evidence="1">The sequence shown here is derived from an EMBL/GenBank/DDBJ whole genome shotgun (WGS) entry which is preliminary data.</text>
</comment>
<name>A0ACB7U192_DIOAL</name>
<protein>
    <submittedName>
        <fullName evidence="1">Uncharacterized protein</fullName>
    </submittedName>
</protein>
<evidence type="ECO:0000313" key="2">
    <source>
        <dbReference type="Proteomes" id="UP000827976"/>
    </source>
</evidence>
<proteinExistence type="predicted"/>
<gene>
    <name evidence="1" type="ORF">IHE45_19G118500</name>
</gene>
<dbReference type="Proteomes" id="UP000827976">
    <property type="component" value="Chromosome 19"/>
</dbReference>
<keyword evidence="2" id="KW-1185">Reference proteome</keyword>